<dbReference type="RefSeq" id="WP_168048081.1">
    <property type="nucleotide sequence ID" value="NZ_JAATJR010000002.1"/>
</dbReference>
<comment type="caution">
    <text evidence="1">The sequence shown here is derived from an EMBL/GenBank/DDBJ whole genome shotgun (WGS) entry which is preliminary data.</text>
</comment>
<accession>A0ABX1EWD8</accession>
<dbReference type="Proteomes" id="UP000765160">
    <property type="component" value="Unassembled WGS sequence"/>
</dbReference>
<gene>
    <name evidence="1" type="ORF">HB662_05590</name>
</gene>
<name>A0ABX1EWD8_9PROT</name>
<keyword evidence="2" id="KW-1185">Reference proteome</keyword>
<dbReference type="EMBL" id="JAAVTX010000002">
    <property type="protein sequence ID" value="NKE44240.1"/>
    <property type="molecule type" value="Genomic_DNA"/>
</dbReference>
<proteinExistence type="predicted"/>
<evidence type="ECO:0000313" key="1">
    <source>
        <dbReference type="EMBL" id="NKE44240.1"/>
    </source>
</evidence>
<organism evidence="1 2">
    <name type="scientific">Falsiroseomonas frigidaquae</name>
    <dbReference type="NCBI Taxonomy" id="487318"/>
    <lineage>
        <taxon>Bacteria</taxon>
        <taxon>Pseudomonadati</taxon>
        <taxon>Pseudomonadota</taxon>
        <taxon>Alphaproteobacteria</taxon>
        <taxon>Acetobacterales</taxon>
        <taxon>Roseomonadaceae</taxon>
        <taxon>Falsiroseomonas</taxon>
    </lineage>
</organism>
<evidence type="ECO:0000313" key="2">
    <source>
        <dbReference type="Proteomes" id="UP000765160"/>
    </source>
</evidence>
<protein>
    <submittedName>
        <fullName evidence="1">Uncharacterized protein</fullName>
    </submittedName>
</protein>
<reference evidence="1 2" key="1">
    <citation type="submission" date="2020-03" db="EMBL/GenBank/DDBJ databases">
        <title>Roseomonas selenitidurans sp. nov. isolated from soil.</title>
        <authorList>
            <person name="Liu H."/>
        </authorList>
    </citation>
    <scope>NUCLEOTIDE SEQUENCE [LARGE SCALE GENOMIC DNA]</scope>
    <source>
        <strain evidence="1 2">JCM 15073</strain>
    </source>
</reference>
<sequence length="229" mass="23664">MDFGSRSIRSAGLGSGSIEVTLPSRLRELTGLPCRITLRDGLRPEIVLVPDLRAARQALQSLWTRLAAALDLPQGALPLAETGIALRPDAAPTRLSWTDGLLLAAPPPHAPEATARLLRAMGVPAATQAGVSAELGEACAAAFAFAATGLVPCPEDQEACDIAAAALAGAGLAPVQGAEDAGCDAFWAAATPPLRRLRDLHLDLAATPSRHAALRRAWRQGVALELTGD</sequence>